<dbReference type="STRING" id="33960.TY91_10840"/>
<dbReference type="Pfam" id="PF05256">
    <property type="entry name" value="UPF0223"/>
    <property type="match status" value="1"/>
</dbReference>
<comment type="caution">
    <text evidence="1">The sequence shown here is derived from an EMBL/GenBank/DDBJ whole genome shotgun (WGS) entry which is preliminary data.</text>
</comment>
<dbReference type="NCBIfam" id="NF003353">
    <property type="entry name" value="PRK04387.1"/>
    <property type="match status" value="1"/>
</dbReference>
<reference evidence="1 2" key="1">
    <citation type="journal article" date="2015" name="Genome Announc.">
        <title>Expanding the biotechnology potential of lactobacilli through comparative genomics of 213 strains and associated genera.</title>
        <authorList>
            <person name="Sun Z."/>
            <person name="Harris H.M."/>
            <person name="McCann A."/>
            <person name="Guo C."/>
            <person name="Argimon S."/>
            <person name="Zhang W."/>
            <person name="Yang X."/>
            <person name="Jeffery I.B."/>
            <person name="Cooney J.C."/>
            <person name="Kagawa T.F."/>
            <person name="Liu W."/>
            <person name="Song Y."/>
            <person name="Salvetti E."/>
            <person name="Wrobel A."/>
            <person name="Rasinkangas P."/>
            <person name="Parkhill J."/>
            <person name="Rea M.C."/>
            <person name="O'Sullivan O."/>
            <person name="Ritari J."/>
            <person name="Douillard F.P."/>
            <person name="Paul Ross R."/>
            <person name="Yang R."/>
            <person name="Briner A.E."/>
            <person name="Felis G.E."/>
            <person name="de Vos W.M."/>
            <person name="Barrangou R."/>
            <person name="Klaenhammer T.R."/>
            <person name="Caufield P.W."/>
            <person name="Cui Y."/>
            <person name="Zhang H."/>
            <person name="O'Toole P.W."/>
        </authorList>
    </citation>
    <scope>NUCLEOTIDE SEQUENCE [LARGE SCALE GENOMIC DNA]</scope>
    <source>
        <strain evidence="1 2">DSM 20515</strain>
    </source>
</reference>
<dbReference type="InterPro" id="IPR023324">
    <property type="entry name" value="BH2638-like_sf"/>
</dbReference>
<dbReference type="Gene3D" id="1.10.220.80">
    <property type="entry name" value="BH2638-like"/>
    <property type="match status" value="1"/>
</dbReference>
<dbReference type="EMBL" id="AYYR01000106">
    <property type="protein sequence ID" value="KRM74087.1"/>
    <property type="molecule type" value="Genomic_DNA"/>
</dbReference>
<sequence>MSENYAYPLADDWTTDEIITVTHFYQLVENAYELSQGVLISELTDAYRAFKTIVTSKSQEKQLDKAFSKVTGYSIYLTMKTSRETTKKSVKMSTGREER</sequence>
<dbReference type="Proteomes" id="UP000051845">
    <property type="component" value="Unassembled WGS sequence"/>
</dbReference>
<name>A0A0R2B4G0_SECCO</name>
<evidence type="ECO:0000313" key="2">
    <source>
        <dbReference type="Proteomes" id="UP000051845"/>
    </source>
</evidence>
<dbReference type="AlphaFoldDB" id="A0A0R2B4G0"/>
<dbReference type="PATRIC" id="fig|1423733.4.peg.907"/>
<dbReference type="SUPFAM" id="SSF158504">
    <property type="entry name" value="BH2638-like"/>
    <property type="match status" value="1"/>
</dbReference>
<gene>
    <name evidence="1" type="ORF">FC82_GL000866</name>
</gene>
<evidence type="ECO:0000313" key="1">
    <source>
        <dbReference type="EMBL" id="KRM74087.1"/>
    </source>
</evidence>
<dbReference type="PIRSF" id="PIRSF037260">
    <property type="entry name" value="UPF0223"/>
    <property type="match status" value="1"/>
</dbReference>
<accession>A0A0R2B4G0</accession>
<organism evidence="1 2">
    <name type="scientific">Secundilactobacillus collinoides DSM 20515 = JCM 1123</name>
    <dbReference type="NCBI Taxonomy" id="1423733"/>
    <lineage>
        <taxon>Bacteria</taxon>
        <taxon>Bacillati</taxon>
        <taxon>Bacillota</taxon>
        <taxon>Bacilli</taxon>
        <taxon>Lactobacillales</taxon>
        <taxon>Lactobacillaceae</taxon>
        <taxon>Secundilactobacillus</taxon>
    </lineage>
</organism>
<dbReference type="RefSeq" id="WP_056997338.1">
    <property type="nucleotide sequence ID" value="NZ_AYYR01000106.1"/>
</dbReference>
<dbReference type="InterPro" id="IPR007920">
    <property type="entry name" value="UPF0223"/>
</dbReference>
<proteinExistence type="predicted"/>
<protein>
    <submittedName>
        <fullName evidence="1">Uncharacterized protein</fullName>
    </submittedName>
</protein>